<evidence type="ECO:0000256" key="2">
    <source>
        <dbReference type="ARBA" id="ARBA00022603"/>
    </source>
</evidence>
<evidence type="ECO:0000256" key="1">
    <source>
        <dbReference type="ARBA" id="ARBA00007228"/>
    </source>
</evidence>
<dbReference type="Pfam" id="PF22435">
    <property type="entry name" value="MRM3-like_sub_bind"/>
    <property type="match status" value="1"/>
</dbReference>
<dbReference type="GO" id="GO:0008173">
    <property type="term" value="F:RNA methyltransferase activity"/>
    <property type="evidence" value="ECO:0007669"/>
    <property type="project" value="InterPro"/>
</dbReference>
<evidence type="ECO:0000313" key="7">
    <source>
        <dbReference type="Proteomes" id="UP001201397"/>
    </source>
</evidence>
<feature type="domain" description="tRNA/rRNA methyltransferase SpoU type" evidence="4">
    <location>
        <begin position="115"/>
        <end position="252"/>
    </location>
</feature>
<keyword evidence="2 6" id="KW-0489">Methyltransferase</keyword>
<feature type="domain" description="MRM3-like substrate binding" evidence="5">
    <location>
        <begin position="9"/>
        <end position="97"/>
    </location>
</feature>
<keyword evidence="3" id="KW-0808">Transferase</keyword>
<reference evidence="6" key="1">
    <citation type="submission" date="2022-01" db="EMBL/GenBank/DDBJ databases">
        <title>Neisseria sp. ZJ104.</title>
        <authorList>
            <person name="Yang C."/>
        </authorList>
    </citation>
    <scope>NUCLEOTIDE SEQUENCE</scope>
    <source>
        <strain evidence="6">ZJ104</strain>
    </source>
</reference>
<gene>
    <name evidence="6" type="ORF">L4H06_05465</name>
</gene>
<dbReference type="GO" id="GO:0032259">
    <property type="term" value="P:methylation"/>
    <property type="evidence" value="ECO:0007669"/>
    <property type="project" value="UniProtKB-KW"/>
</dbReference>
<protein>
    <submittedName>
        <fullName evidence="6">RNA methyltransferase</fullName>
    </submittedName>
</protein>
<dbReference type="PANTHER" id="PTHR43191">
    <property type="entry name" value="RRNA METHYLTRANSFERASE 3"/>
    <property type="match status" value="1"/>
</dbReference>
<dbReference type="InterPro" id="IPR053888">
    <property type="entry name" value="MRM3-like_sub_bind"/>
</dbReference>
<dbReference type="GO" id="GO:0003723">
    <property type="term" value="F:RNA binding"/>
    <property type="evidence" value="ECO:0007669"/>
    <property type="project" value="InterPro"/>
</dbReference>
<dbReference type="CDD" id="cd18095">
    <property type="entry name" value="SpoU-like_rRNA-MTase"/>
    <property type="match status" value="1"/>
</dbReference>
<dbReference type="InterPro" id="IPR029026">
    <property type="entry name" value="tRNA_m1G_MTases_N"/>
</dbReference>
<evidence type="ECO:0000259" key="4">
    <source>
        <dbReference type="Pfam" id="PF00588"/>
    </source>
</evidence>
<comment type="caution">
    <text evidence="6">The sequence shown here is derived from an EMBL/GenBank/DDBJ whole genome shotgun (WGS) entry which is preliminary data.</text>
</comment>
<dbReference type="InterPro" id="IPR029064">
    <property type="entry name" value="Ribosomal_eL30-like_sf"/>
</dbReference>
<dbReference type="AlphaFoldDB" id="A0AAW5AP15"/>
<evidence type="ECO:0000313" key="6">
    <source>
        <dbReference type="EMBL" id="MCF7529668.1"/>
    </source>
</evidence>
<dbReference type="Proteomes" id="UP001201397">
    <property type="component" value="Unassembled WGS sequence"/>
</dbReference>
<dbReference type="SUPFAM" id="SSF75217">
    <property type="entry name" value="alpha/beta knot"/>
    <property type="match status" value="1"/>
</dbReference>
<dbReference type="PANTHER" id="PTHR43191:SF2">
    <property type="entry name" value="RRNA METHYLTRANSFERASE 3, MITOCHONDRIAL"/>
    <property type="match status" value="1"/>
</dbReference>
<sequence length="260" mass="28100">MKTIISAHNEQLKYLAKLLTQSKTRLQHRQAVLEGVHLLQTYLQSGALPEQVYLSPTRAAHPEAAELLAQLPPEKITLVEGEALAKITSLTEADDVMSLITLPEAKPLPQSGDCVVLAGVQDPGNAGTIIRSAAAAGVKQMIVGSGSVDIWSPKVLRASMGAVFLAEIHTRADIADWLGSYRDTVWATALREQRQVSLYQADLRVPSAWIFGNEGSGIAPEILAKVPFAVRIPMAEGTESLNVAMAATVCLFEQMRQRLQ</sequence>
<accession>A0AAW5AP15</accession>
<organism evidence="6 7">
    <name type="scientific">Neisseria lisongii</name>
    <dbReference type="NCBI Taxonomy" id="2912188"/>
    <lineage>
        <taxon>Bacteria</taxon>
        <taxon>Pseudomonadati</taxon>
        <taxon>Pseudomonadota</taxon>
        <taxon>Betaproteobacteria</taxon>
        <taxon>Neisseriales</taxon>
        <taxon>Neisseriaceae</taxon>
        <taxon>Neisseria</taxon>
    </lineage>
</organism>
<dbReference type="RefSeq" id="WP_237092694.1">
    <property type="nucleotide sequence ID" value="NZ_JAKKDL010000005.1"/>
</dbReference>
<proteinExistence type="inferred from homology"/>
<dbReference type="Pfam" id="PF00588">
    <property type="entry name" value="SpoU_methylase"/>
    <property type="match status" value="1"/>
</dbReference>
<dbReference type="InterPro" id="IPR001537">
    <property type="entry name" value="SpoU_MeTrfase"/>
</dbReference>
<evidence type="ECO:0000256" key="3">
    <source>
        <dbReference type="ARBA" id="ARBA00022679"/>
    </source>
</evidence>
<dbReference type="SUPFAM" id="SSF55315">
    <property type="entry name" value="L30e-like"/>
    <property type="match status" value="1"/>
</dbReference>
<comment type="similarity">
    <text evidence="1">Belongs to the class IV-like SAM-binding methyltransferase superfamily. RNA methyltransferase TrmH family.</text>
</comment>
<dbReference type="InterPro" id="IPR029028">
    <property type="entry name" value="Alpha/beta_knot_MTases"/>
</dbReference>
<dbReference type="Gene3D" id="3.40.1280.10">
    <property type="match status" value="1"/>
</dbReference>
<evidence type="ECO:0000259" key="5">
    <source>
        <dbReference type="Pfam" id="PF22435"/>
    </source>
</evidence>
<name>A0AAW5AP15_9NEIS</name>
<dbReference type="GO" id="GO:0006396">
    <property type="term" value="P:RNA processing"/>
    <property type="evidence" value="ECO:0007669"/>
    <property type="project" value="InterPro"/>
</dbReference>
<dbReference type="Gene3D" id="3.30.1330.30">
    <property type="match status" value="1"/>
</dbReference>
<dbReference type="EMBL" id="JAKKDL010000005">
    <property type="protein sequence ID" value="MCF7529668.1"/>
    <property type="molecule type" value="Genomic_DNA"/>
</dbReference>
<dbReference type="InterPro" id="IPR051259">
    <property type="entry name" value="rRNA_Methyltransferase"/>
</dbReference>